<organism evidence="5 6">
    <name type="scientific">Alkalibacterium thalassium</name>
    <dbReference type="NCBI Taxonomy" id="426701"/>
    <lineage>
        <taxon>Bacteria</taxon>
        <taxon>Bacillati</taxon>
        <taxon>Bacillota</taxon>
        <taxon>Bacilli</taxon>
        <taxon>Lactobacillales</taxon>
        <taxon>Carnobacteriaceae</taxon>
        <taxon>Alkalibacterium</taxon>
    </lineage>
</organism>
<dbReference type="GO" id="GO:0000166">
    <property type="term" value="F:nucleotide binding"/>
    <property type="evidence" value="ECO:0007669"/>
    <property type="project" value="InterPro"/>
</dbReference>
<dbReference type="SUPFAM" id="SSF55347">
    <property type="entry name" value="Glyceraldehyde-3-phosphate dehydrogenase-like, C-terminal domain"/>
    <property type="match status" value="1"/>
</dbReference>
<dbReference type="InterPro" id="IPR050984">
    <property type="entry name" value="Gfo/Idh/MocA_domain"/>
</dbReference>
<feature type="domain" description="GFO/IDH/MocA-like oxidoreductase" evidence="4">
    <location>
        <begin position="130"/>
        <end position="241"/>
    </location>
</feature>
<dbReference type="PANTHER" id="PTHR22604:SF105">
    <property type="entry name" value="TRANS-1,2-DIHYDROBENZENE-1,2-DIOL DEHYDROGENASE"/>
    <property type="match status" value="1"/>
</dbReference>
<dbReference type="PANTHER" id="PTHR22604">
    <property type="entry name" value="OXIDOREDUCTASES"/>
    <property type="match status" value="1"/>
</dbReference>
<keyword evidence="2" id="KW-0560">Oxidoreductase</keyword>
<sequence length="322" mass="36133">MTKIKWGMIGLGDIAHQFAQSFDTDKAELTAVASRTLQKAFDFSSMYKVPKAYGSYEQLAYDPEIDIVYLATPNSLHKDNMMMLLKANKHILCEKAITMNKNELDDVLALAEEKNLIVAEAMTIYHMPIFSQLKERITGGEFGPLKMVHAFFGSLKPNDPTNRFFNPDLGGGALLDIGVYALSFMRYFLSSQPDERRTTVSLHDSGVDERSSFQFSNKEGEMSTVSLSFRSKMPKQGVIVCEGAYITVMNYPRADSALITYSDGQTEEVTAGEHGRALTYEIENLSDTLSTGKDLTSIDLTKDVNELMDWAAREWKMDWLIS</sequence>
<evidence type="ECO:0000259" key="4">
    <source>
        <dbReference type="Pfam" id="PF22725"/>
    </source>
</evidence>
<dbReference type="Proteomes" id="UP000199433">
    <property type="component" value="Unassembled WGS sequence"/>
</dbReference>
<reference evidence="6" key="1">
    <citation type="submission" date="2016-10" db="EMBL/GenBank/DDBJ databases">
        <authorList>
            <person name="Varghese N."/>
            <person name="Submissions S."/>
        </authorList>
    </citation>
    <scope>NUCLEOTIDE SEQUENCE [LARGE SCALE GENOMIC DNA]</scope>
    <source>
        <strain evidence="6">DSM 19181</strain>
    </source>
</reference>
<evidence type="ECO:0000256" key="2">
    <source>
        <dbReference type="ARBA" id="ARBA00023002"/>
    </source>
</evidence>
<comment type="similarity">
    <text evidence="1">Belongs to the Gfo/Idh/MocA family.</text>
</comment>
<dbReference type="Gene3D" id="3.40.50.720">
    <property type="entry name" value="NAD(P)-binding Rossmann-like Domain"/>
    <property type="match status" value="1"/>
</dbReference>
<evidence type="ECO:0000256" key="1">
    <source>
        <dbReference type="ARBA" id="ARBA00010928"/>
    </source>
</evidence>
<dbReference type="STRING" id="426701.SAMN04488098_10125"/>
<dbReference type="RefSeq" id="WP_091265964.1">
    <property type="nucleotide sequence ID" value="NZ_FNFK01000012.1"/>
</dbReference>
<protein>
    <submittedName>
        <fullName evidence="5">Predicted dehydrogenase</fullName>
    </submittedName>
</protein>
<dbReference type="InterPro" id="IPR000683">
    <property type="entry name" value="Gfo/Idh/MocA-like_OxRdtase_N"/>
</dbReference>
<dbReference type="InterPro" id="IPR055170">
    <property type="entry name" value="GFO_IDH_MocA-like_dom"/>
</dbReference>
<name>A0A1G8Z059_9LACT</name>
<dbReference type="Gene3D" id="3.30.360.10">
    <property type="entry name" value="Dihydrodipicolinate Reductase, domain 2"/>
    <property type="match status" value="1"/>
</dbReference>
<dbReference type="EMBL" id="FNFK01000012">
    <property type="protein sequence ID" value="SDK08519.1"/>
    <property type="molecule type" value="Genomic_DNA"/>
</dbReference>
<dbReference type="SUPFAM" id="SSF51735">
    <property type="entry name" value="NAD(P)-binding Rossmann-fold domains"/>
    <property type="match status" value="1"/>
</dbReference>
<dbReference type="GO" id="GO:0016491">
    <property type="term" value="F:oxidoreductase activity"/>
    <property type="evidence" value="ECO:0007669"/>
    <property type="project" value="UniProtKB-KW"/>
</dbReference>
<proteinExistence type="inferred from homology"/>
<keyword evidence="6" id="KW-1185">Reference proteome</keyword>
<feature type="domain" description="Gfo/Idh/MocA-like oxidoreductase N-terminal" evidence="3">
    <location>
        <begin position="4"/>
        <end position="119"/>
    </location>
</feature>
<evidence type="ECO:0000313" key="5">
    <source>
        <dbReference type="EMBL" id="SDK08519.1"/>
    </source>
</evidence>
<evidence type="ECO:0000313" key="6">
    <source>
        <dbReference type="Proteomes" id="UP000199433"/>
    </source>
</evidence>
<dbReference type="Pfam" id="PF22725">
    <property type="entry name" value="GFO_IDH_MocA_C3"/>
    <property type="match status" value="1"/>
</dbReference>
<dbReference type="OrthoDB" id="9815825at2"/>
<dbReference type="Pfam" id="PF01408">
    <property type="entry name" value="GFO_IDH_MocA"/>
    <property type="match status" value="1"/>
</dbReference>
<evidence type="ECO:0000259" key="3">
    <source>
        <dbReference type="Pfam" id="PF01408"/>
    </source>
</evidence>
<accession>A0A1G8Z059</accession>
<dbReference type="InterPro" id="IPR036291">
    <property type="entry name" value="NAD(P)-bd_dom_sf"/>
</dbReference>
<dbReference type="AlphaFoldDB" id="A0A1G8Z059"/>
<gene>
    <name evidence="5" type="ORF">SAMN04488098_10125</name>
</gene>